<dbReference type="Pfam" id="PF00657">
    <property type="entry name" value="Lipase_GDSL"/>
    <property type="match status" value="2"/>
</dbReference>
<dbReference type="PANTHER" id="PTHR45642">
    <property type="entry name" value="GDSL ESTERASE/LIPASE EXL3"/>
    <property type="match status" value="1"/>
</dbReference>
<dbReference type="EMBL" id="JAVXUP010000067">
    <property type="protein sequence ID" value="KAK3039899.1"/>
    <property type="molecule type" value="Genomic_DNA"/>
</dbReference>
<keyword evidence="2" id="KW-0732">Signal</keyword>
<dbReference type="Proteomes" id="UP001188597">
    <property type="component" value="Unassembled WGS sequence"/>
</dbReference>
<evidence type="ECO:0000256" key="1">
    <source>
        <dbReference type="ARBA" id="ARBA00008668"/>
    </source>
</evidence>
<protein>
    <submittedName>
        <fullName evidence="3">Uncharacterized protein</fullName>
    </submittedName>
</protein>
<evidence type="ECO:0000313" key="4">
    <source>
        <dbReference type="Proteomes" id="UP001188597"/>
    </source>
</evidence>
<dbReference type="GO" id="GO:0016788">
    <property type="term" value="F:hydrolase activity, acting on ester bonds"/>
    <property type="evidence" value="ECO:0007669"/>
    <property type="project" value="InterPro"/>
</dbReference>
<reference evidence="3" key="1">
    <citation type="submission" date="2022-12" db="EMBL/GenBank/DDBJ databases">
        <title>Draft genome assemblies for two species of Escallonia (Escalloniales).</title>
        <authorList>
            <person name="Chanderbali A."/>
            <person name="Dervinis C."/>
            <person name="Anghel I."/>
            <person name="Soltis D."/>
            <person name="Soltis P."/>
            <person name="Zapata F."/>
        </authorList>
    </citation>
    <scope>NUCLEOTIDE SEQUENCE</scope>
    <source>
        <strain evidence="3">UCBG64.0493</strain>
        <tissue evidence="3">Leaf</tissue>
    </source>
</reference>
<sequence>MTYSSLSLAILSLLFFITHAQSQTLTKQRPSNESLSAIFIFGDSTVDPRNNNYIATFFKSNFSPYGRDFVNHTPTGRFTNGQLVTDFIASYAGVKDYVPPYLDPSLSIEELMTGVSFASASSGFDPLTPSMNGAISLPQQLEFFREWKMRVELAVGIKRTESLIKKAAFVISAGTNDFIVNYFGTIPLRRQSYSVSSYHQFLMQNIQQFVQDLLDDGVQKIAMVGLPPIGCLPLVVSSNSNDAFNHHECIETLSSIARDYNRILQSKLESMQSSGVKITYADIYRPLHDMIHGHKNLGFDMVNTGCCGTGLIETSILCNARSPLCFDASKYVFWDAVHPTERAYYIIFKYLRSTIDLVIAMVKQPAMGSTHKKHSLTCLQSPFVLLLFFHIFFFISKAKSQALAKQKASNNSISAVFVFGDSTADPGNNNYISTPFKSNFRPYGRDFTNQVPTGRFTNGMLGNDFIARYVGVKDYVPPYLDPTLSIEELMTGVSFASAGSGFDPLTPSISNVISLSKQLDYFKDYQARLTAAIGKKRTKKLIRNALFLVSAGTNDFVVNYFTIPIRRRSYTLPSYMDFLLKQSQQFMQGLWEQGARRIGVVGLPPMGCLPIVITLYSDNAFLHRGCVEFFSSIAATYNSMVKNELNAMQVRSAKYGSRIAYMDVFETLTEMTMGHKFDFDEVSSGCCGTGLMEATFLCNPSTFVCPDANKYVFWDSIHPTQKTYYILFKMLQPVVDSIIKD</sequence>
<dbReference type="SUPFAM" id="SSF52266">
    <property type="entry name" value="SGNH hydrolase"/>
    <property type="match status" value="2"/>
</dbReference>
<comment type="similarity">
    <text evidence="1">Belongs to the 'GDSL' lipolytic enzyme family.</text>
</comment>
<dbReference type="Gene3D" id="3.40.50.1110">
    <property type="entry name" value="SGNH hydrolase"/>
    <property type="match status" value="2"/>
</dbReference>
<dbReference type="AlphaFoldDB" id="A0AA89BDX7"/>
<dbReference type="InterPro" id="IPR036514">
    <property type="entry name" value="SGNH_hydro_sf"/>
</dbReference>
<dbReference type="InterPro" id="IPR050592">
    <property type="entry name" value="GDSL_lipolytic_enzyme"/>
</dbReference>
<organism evidence="3 4">
    <name type="scientific">Escallonia herrerae</name>
    <dbReference type="NCBI Taxonomy" id="1293975"/>
    <lineage>
        <taxon>Eukaryota</taxon>
        <taxon>Viridiplantae</taxon>
        <taxon>Streptophyta</taxon>
        <taxon>Embryophyta</taxon>
        <taxon>Tracheophyta</taxon>
        <taxon>Spermatophyta</taxon>
        <taxon>Magnoliopsida</taxon>
        <taxon>eudicotyledons</taxon>
        <taxon>Gunneridae</taxon>
        <taxon>Pentapetalae</taxon>
        <taxon>asterids</taxon>
        <taxon>campanulids</taxon>
        <taxon>Escalloniales</taxon>
        <taxon>Escalloniaceae</taxon>
        <taxon>Escallonia</taxon>
    </lineage>
</organism>
<accession>A0AA89BDX7</accession>
<dbReference type="InterPro" id="IPR001087">
    <property type="entry name" value="GDSL"/>
</dbReference>
<dbReference type="InterPro" id="IPR035669">
    <property type="entry name" value="SGNH_plant_lipase-like"/>
</dbReference>
<dbReference type="FunFam" id="3.40.50.1110:FF:000003">
    <property type="entry name" value="GDSL esterase/lipase APG"/>
    <property type="match status" value="2"/>
</dbReference>
<comment type="caution">
    <text evidence="3">The sequence shown here is derived from an EMBL/GenBank/DDBJ whole genome shotgun (WGS) entry which is preliminary data.</text>
</comment>
<evidence type="ECO:0000313" key="3">
    <source>
        <dbReference type="EMBL" id="KAK3039899.1"/>
    </source>
</evidence>
<name>A0AA89BDX7_9ASTE</name>
<dbReference type="CDD" id="cd01837">
    <property type="entry name" value="SGNH_plant_lipase_like"/>
    <property type="match status" value="2"/>
</dbReference>
<keyword evidence="4" id="KW-1185">Reference proteome</keyword>
<evidence type="ECO:0000256" key="2">
    <source>
        <dbReference type="SAM" id="SignalP"/>
    </source>
</evidence>
<dbReference type="PANTHER" id="PTHR45642:SF3">
    <property type="entry name" value="OS09G0540400 PROTEIN"/>
    <property type="match status" value="1"/>
</dbReference>
<feature type="chain" id="PRO_5041640371" evidence="2">
    <location>
        <begin position="23"/>
        <end position="741"/>
    </location>
</feature>
<gene>
    <name evidence="3" type="ORF">RJ639_027734</name>
</gene>
<proteinExistence type="inferred from homology"/>
<feature type="signal peptide" evidence="2">
    <location>
        <begin position="1"/>
        <end position="22"/>
    </location>
</feature>